<sequence>MFQDKVRLSLLLLTLYSCRLSHGMWEKRYYENYHRPTYYNPHHKSGQHVDYNRQALEERDEVTTTVKTTTVFDFESDKSFYVHILHKASVIGAGALISRRLVITSARCFLGTKVNPTPLFQAKDMSVLSSIDFATPEKASAAIAFYLPQGRNNSNDVHDIALIALAAKLDKGDYNYIPLTRKVPKAKDEVKMVFRDSYTYDVTVYNTKVVDTERCQMLYEKTVHQNIAFDEEMFCVRNKKFSKKSVCSTRPGDPLIINNKLAAINIYGEHCEDFENDSMDVYISIKYTIKYLQRATDLLRAFTGTGPFNPSFTTRRTILLDANVTEQRALAF</sequence>
<protein>
    <submittedName>
        <fullName evidence="8">CG14061</fullName>
    </submittedName>
</protein>
<feature type="signal peptide" evidence="6">
    <location>
        <begin position="1"/>
        <end position="23"/>
    </location>
</feature>
<evidence type="ECO:0000256" key="6">
    <source>
        <dbReference type="SAM" id="SignalP"/>
    </source>
</evidence>
<feature type="chain" id="PRO_5005794061" evidence="6">
    <location>
        <begin position="24"/>
        <end position="332"/>
    </location>
</feature>
<evidence type="ECO:0000256" key="1">
    <source>
        <dbReference type="ARBA" id="ARBA00022670"/>
    </source>
</evidence>
<dbReference type="SUPFAM" id="SSF50494">
    <property type="entry name" value="Trypsin-like serine proteases"/>
    <property type="match status" value="1"/>
</dbReference>
<accession>A0A0M4F6B5</accession>
<dbReference type="GO" id="GO:0006508">
    <property type="term" value="P:proteolysis"/>
    <property type="evidence" value="ECO:0007669"/>
    <property type="project" value="UniProtKB-KW"/>
</dbReference>
<keyword evidence="9" id="KW-1185">Reference proteome</keyword>
<keyword evidence="3" id="KW-0378">Hydrolase</keyword>
<evidence type="ECO:0000256" key="3">
    <source>
        <dbReference type="ARBA" id="ARBA00022801"/>
    </source>
</evidence>
<dbReference type="InterPro" id="IPR050430">
    <property type="entry name" value="Peptidase_S1"/>
</dbReference>
<gene>
    <name evidence="8" type="ORF">Dbus_chr3Rg1970</name>
</gene>
<dbReference type="Proteomes" id="UP000494163">
    <property type="component" value="Chromosome 3R"/>
</dbReference>
<name>A0A0M4F6B5_DROBS</name>
<dbReference type="OMA" id="YYNRAHR"/>
<evidence type="ECO:0000259" key="7">
    <source>
        <dbReference type="SMART" id="SM00020"/>
    </source>
</evidence>
<dbReference type="InterPro" id="IPR043504">
    <property type="entry name" value="Peptidase_S1_PA_chymotrypsin"/>
</dbReference>
<evidence type="ECO:0000256" key="2">
    <source>
        <dbReference type="ARBA" id="ARBA00022729"/>
    </source>
</evidence>
<dbReference type="GO" id="GO:0004252">
    <property type="term" value="F:serine-type endopeptidase activity"/>
    <property type="evidence" value="ECO:0007669"/>
    <property type="project" value="InterPro"/>
</dbReference>
<evidence type="ECO:0000313" key="9">
    <source>
        <dbReference type="Proteomes" id="UP000494163"/>
    </source>
</evidence>
<dbReference type="PANTHER" id="PTHR24276:SF94">
    <property type="entry name" value="AT20289P-RELATED"/>
    <property type="match status" value="1"/>
</dbReference>
<keyword evidence="5" id="KW-1015">Disulfide bond</keyword>
<dbReference type="Pfam" id="PF00089">
    <property type="entry name" value="Trypsin"/>
    <property type="match status" value="1"/>
</dbReference>
<feature type="domain" description="Peptidase S1" evidence="7">
    <location>
        <begin position="83"/>
        <end position="292"/>
    </location>
</feature>
<dbReference type="InterPro" id="IPR001254">
    <property type="entry name" value="Trypsin_dom"/>
</dbReference>
<proteinExistence type="predicted"/>
<dbReference type="PROSITE" id="PS51257">
    <property type="entry name" value="PROKAR_LIPOPROTEIN"/>
    <property type="match status" value="1"/>
</dbReference>
<evidence type="ECO:0000256" key="5">
    <source>
        <dbReference type="ARBA" id="ARBA00023157"/>
    </source>
</evidence>
<organism evidence="8 9">
    <name type="scientific">Drosophila busckii</name>
    <name type="common">Fruit fly</name>
    <dbReference type="NCBI Taxonomy" id="30019"/>
    <lineage>
        <taxon>Eukaryota</taxon>
        <taxon>Metazoa</taxon>
        <taxon>Ecdysozoa</taxon>
        <taxon>Arthropoda</taxon>
        <taxon>Hexapoda</taxon>
        <taxon>Insecta</taxon>
        <taxon>Pterygota</taxon>
        <taxon>Neoptera</taxon>
        <taxon>Endopterygota</taxon>
        <taxon>Diptera</taxon>
        <taxon>Brachycera</taxon>
        <taxon>Muscomorpha</taxon>
        <taxon>Ephydroidea</taxon>
        <taxon>Drosophilidae</taxon>
        <taxon>Drosophila</taxon>
    </lineage>
</organism>
<keyword evidence="2 6" id="KW-0732">Signal</keyword>
<reference evidence="8 9" key="1">
    <citation type="submission" date="2015-08" db="EMBL/GenBank/DDBJ databases">
        <title>Ancestral chromatin configuration constrains chromatin evolution on differentiating sex chromosomes in Drosophila.</title>
        <authorList>
            <person name="Zhou Q."/>
            <person name="Bachtrog D."/>
        </authorList>
    </citation>
    <scope>NUCLEOTIDE SEQUENCE [LARGE SCALE GENOMIC DNA]</scope>
    <source>
        <tissue evidence="8">Whole larvae</tissue>
    </source>
</reference>
<dbReference type="AlphaFoldDB" id="A0A0M4F6B5"/>
<dbReference type="InterPro" id="IPR009003">
    <property type="entry name" value="Peptidase_S1_PA"/>
</dbReference>
<keyword evidence="4" id="KW-0720">Serine protease</keyword>
<dbReference type="EMBL" id="CP012526">
    <property type="protein sequence ID" value="ALC47220.1"/>
    <property type="molecule type" value="Genomic_DNA"/>
</dbReference>
<evidence type="ECO:0000256" key="4">
    <source>
        <dbReference type="ARBA" id="ARBA00022825"/>
    </source>
</evidence>
<dbReference type="STRING" id="30019.A0A0M4F6B5"/>
<dbReference type="PANTHER" id="PTHR24276">
    <property type="entry name" value="POLYSERASE-RELATED"/>
    <property type="match status" value="1"/>
</dbReference>
<dbReference type="SMART" id="SM00020">
    <property type="entry name" value="Tryp_SPc"/>
    <property type="match status" value="1"/>
</dbReference>
<keyword evidence="1" id="KW-0645">Protease</keyword>
<dbReference type="Gene3D" id="2.40.10.10">
    <property type="entry name" value="Trypsin-like serine proteases"/>
    <property type="match status" value="2"/>
</dbReference>
<evidence type="ECO:0000313" key="8">
    <source>
        <dbReference type="EMBL" id="ALC47220.1"/>
    </source>
</evidence>